<evidence type="ECO:0000256" key="3">
    <source>
        <dbReference type="ARBA" id="ARBA00023125"/>
    </source>
</evidence>
<keyword evidence="9" id="KW-1185">Reference proteome</keyword>
<dbReference type="Gene3D" id="1.10.443.10">
    <property type="entry name" value="Intergrase catalytic core"/>
    <property type="match status" value="1"/>
</dbReference>
<reference evidence="8 9" key="1">
    <citation type="journal article" date="2013" name="Genome Announc.">
        <title>Draft Genome Sequence of Desulfotignum phosphitoxidans DSM 13687 Strain FiPS-3.</title>
        <authorList>
            <person name="Poehlein A."/>
            <person name="Daniel R."/>
            <person name="Simeonova D.D."/>
        </authorList>
    </citation>
    <scope>NUCLEOTIDE SEQUENCE [LARGE SCALE GENOMIC DNA]</scope>
    <source>
        <strain evidence="8 9">DSM 13687</strain>
    </source>
</reference>
<organism evidence="8 9">
    <name type="scientific">Desulfotignum phosphitoxidans DSM 13687</name>
    <dbReference type="NCBI Taxonomy" id="1286635"/>
    <lineage>
        <taxon>Bacteria</taxon>
        <taxon>Pseudomonadati</taxon>
        <taxon>Thermodesulfobacteriota</taxon>
        <taxon>Desulfobacteria</taxon>
        <taxon>Desulfobacterales</taxon>
        <taxon>Desulfobacteraceae</taxon>
        <taxon>Desulfotignum</taxon>
    </lineage>
</organism>
<dbReference type="GO" id="GO:0006310">
    <property type="term" value="P:DNA recombination"/>
    <property type="evidence" value="ECO:0007669"/>
    <property type="project" value="UniProtKB-KW"/>
</dbReference>
<name>S0G5X1_9BACT</name>
<sequence length="251" mass="28953">MKQSEVNRFNRLYERQLKTLKLQGKAQKTIDAYARSIRRTRDYFDCCPDKLKPEQLENYFADLVESHSWSTVKIDRLGLQHFWKYVLKKEWNWVDIVKPPKVKTIPDILTPSEVEKLIAATRKLRYRVFLLTTYSMGLRLGETLSLQVGDIDASRKLVHIRRGKGHKDRLVPLPDLTLTGLRELWKKHQHPALLFPNANGSPETIQKAKSHMDRGGVQKAMQVVVAECGIKKKSLSIPFATALPRISLKKA</sequence>
<keyword evidence="4" id="KW-0233">DNA recombination</keyword>
<dbReference type="PROSITE" id="PS51900">
    <property type="entry name" value="CB"/>
    <property type="match status" value="1"/>
</dbReference>
<dbReference type="AlphaFoldDB" id="S0G5X1"/>
<dbReference type="Proteomes" id="UP000014216">
    <property type="component" value="Unassembled WGS sequence"/>
</dbReference>
<evidence type="ECO:0000256" key="4">
    <source>
        <dbReference type="ARBA" id="ARBA00023172"/>
    </source>
</evidence>
<evidence type="ECO:0000313" key="8">
    <source>
        <dbReference type="EMBL" id="EMS81364.1"/>
    </source>
</evidence>
<dbReference type="PATRIC" id="fig|1286635.3.peg.535"/>
<protein>
    <submittedName>
        <fullName evidence="8">Phage integrase family protein</fullName>
    </submittedName>
</protein>
<evidence type="ECO:0000313" key="9">
    <source>
        <dbReference type="Proteomes" id="UP000014216"/>
    </source>
</evidence>
<dbReference type="InterPro" id="IPR010998">
    <property type="entry name" value="Integrase_recombinase_N"/>
</dbReference>
<gene>
    <name evidence="8" type="ORF">Dpo_1c05050</name>
</gene>
<dbReference type="Gene3D" id="1.10.150.130">
    <property type="match status" value="1"/>
</dbReference>
<dbReference type="RefSeq" id="WP_006964079.1">
    <property type="nucleotide sequence ID" value="NZ_APJX01000001.1"/>
</dbReference>
<comment type="similarity">
    <text evidence="1">Belongs to the 'phage' integrase family.</text>
</comment>
<accession>S0G5X1</accession>
<dbReference type="InterPro" id="IPR004107">
    <property type="entry name" value="Integrase_SAM-like_N"/>
</dbReference>
<dbReference type="PANTHER" id="PTHR30349:SF64">
    <property type="entry name" value="PROPHAGE INTEGRASE INTD-RELATED"/>
    <property type="match status" value="1"/>
</dbReference>
<dbReference type="PANTHER" id="PTHR30349">
    <property type="entry name" value="PHAGE INTEGRASE-RELATED"/>
    <property type="match status" value="1"/>
</dbReference>
<dbReference type="InterPro" id="IPR011010">
    <property type="entry name" value="DNA_brk_join_enz"/>
</dbReference>
<dbReference type="GO" id="GO:0003677">
    <property type="term" value="F:DNA binding"/>
    <property type="evidence" value="ECO:0007669"/>
    <property type="project" value="UniProtKB-UniRule"/>
</dbReference>
<feature type="domain" description="Tyr recombinase" evidence="6">
    <location>
        <begin position="104"/>
        <end position="251"/>
    </location>
</feature>
<dbReference type="Pfam" id="PF13495">
    <property type="entry name" value="Phage_int_SAM_4"/>
    <property type="match status" value="1"/>
</dbReference>
<dbReference type="Pfam" id="PF00589">
    <property type="entry name" value="Phage_integrase"/>
    <property type="match status" value="1"/>
</dbReference>
<dbReference type="InterPro" id="IPR013762">
    <property type="entry name" value="Integrase-like_cat_sf"/>
</dbReference>
<dbReference type="EMBL" id="APJX01000001">
    <property type="protein sequence ID" value="EMS81364.1"/>
    <property type="molecule type" value="Genomic_DNA"/>
</dbReference>
<dbReference type="InterPro" id="IPR050090">
    <property type="entry name" value="Tyrosine_recombinase_XerCD"/>
</dbReference>
<proteinExistence type="inferred from homology"/>
<dbReference type="PROSITE" id="PS51898">
    <property type="entry name" value="TYR_RECOMBINASE"/>
    <property type="match status" value="1"/>
</dbReference>
<keyword evidence="2" id="KW-0229">DNA integration</keyword>
<dbReference type="SUPFAM" id="SSF56349">
    <property type="entry name" value="DNA breaking-rejoining enzymes"/>
    <property type="match status" value="1"/>
</dbReference>
<evidence type="ECO:0000259" key="7">
    <source>
        <dbReference type="PROSITE" id="PS51900"/>
    </source>
</evidence>
<evidence type="ECO:0000259" key="6">
    <source>
        <dbReference type="PROSITE" id="PS51898"/>
    </source>
</evidence>
<feature type="domain" description="Core-binding (CB)" evidence="7">
    <location>
        <begin position="7"/>
        <end position="87"/>
    </location>
</feature>
<evidence type="ECO:0000256" key="1">
    <source>
        <dbReference type="ARBA" id="ARBA00008857"/>
    </source>
</evidence>
<dbReference type="GO" id="GO:0015074">
    <property type="term" value="P:DNA integration"/>
    <property type="evidence" value="ECO:0007669"/>
    <property type="project" value="UniProtKB-KW"/>
</dbReference>
<evidence type="ECO:0000256" key="2">
    <source>
        <dbReference type="ARBA" id="ARBA00022908"/>
    </source>
</evidence>
<comment type="caution">
    <text evidence="8">The sequence shown here is derived from an EMBL/GenBank/DDBJ whole genome shotgun (WGS) entry which is preliminary data.</text>
</comment>
<evidence type="ECO:0000256" key="5">
    <source>
        <dbReference type="PROSITE-ProRule" id="PRU01248"/>
    </source>
</evidence>
<dbReference type="InterPro" id="IPR002104">
    <property type="entry name" value="Integrase_catalytic"/>
</dbReference>
<dbReference type="InterPro" id="IPR044068">
    <property type="entry name" value="CB"/>
</dbReference>
<keyword evidence="3 5" id="KW-0238">DNA-binding</keyword>